<dbReference type="PANTHER" id="PTHR21198:SF7">
    <property type="entry name" value="ASPARTATE-GLUTAMATE RACEMASE FAMILY"/>
    <property type="match status" value="1"/>
</dbReference>
<comment type="similarity">
    <text evidence="1">Belongs to the aspartate/glutamate racemases family.</text>
</comment>
<proteinExistence type="inferred from homology"/>
<protein>
    <submittedName>
        <fullName evidence="3">Aspartate/glutamate racemase family protein</fullName>
    </submittedName>
</protein>
<evidence type="ECO:0000256" key="2">
    <source>
        <dbReference type="ARBA" id="ARBA00023235"/>
    </source>
</evidence>
<dbReference type="InterPro" id="IPR001920">
    <property type="entry name" value="Asp/Glu_race"/>
</dbReference>
<sequence length="236" mass="26327">MKTLGLIGGTSWHSTIEYYKLINELVGKEIGSQANPPLIIHSINIELMREQNKEKINTTYLEVSRKLEQAGAEAIIICANTPHMVYNYVQPKINIPILHIADAAGKEAKKLGLKKLGLLGNKPTMIGDFIPEILQTNYQIETIIPEVDYLSQAHQYVSKELTQGTFTEEAKQFFLAQIDLLVKRGAEGIILGCTELPLLIKQNEVHIPLVATTDLHAQMAVDFILSEKETGKVILR</sequence>
<reference evidence="4" key="1">
    <citation type="journal article" date="2019" name="Int. J. Syst. Evol. Microbiol.">
        <title>The Global Catalogue of Microorganisms (GCM) 10K type strain sequencing project: providing services to taxonomists for standard genome sequencing and annotation.</title>
        <authorList>
            <consortium name="The Broad Institute Genomics Platform"/>
            <consortium name="The Broad Institute Genome Sequencing Center for Infectious Disease"/>
            <person name="Wu L."/>
            <person name="Ma J."/>
        </authorList>
    </citation>
    <scope>NUCLEOTIDE SEQUENCE [LARGE SCALE GENOMIC DNA]</scope>
    <source>
        <strain evidence="4">YJ-61-S</strain>
    </source>
</reference>
<keyword evidence="2" id="KW-0413">Isomerase</keyword>
<accession>A0ABV9HU01</accession>
<dbReference type="EMBL" id="JBHSFV010000001">
    <property type="protein sequence ID" value="MFC4632746.1"/>
    <property type="molecule type" value="Genomic_DNA"/>
</dbReference>
<evidence type="ECO:0000313" key="3">
    <source>
        <dbReference type="EMBL" id="MFC4632746.1"/>
    </source>
</evidence>
<evidence type="ECO:0000256" key="1">
    <source>
        <dbReference type="ARBA" id="ARBA00007847"/>
    </source>
</evidence>
<dbReference type="PANTHER" id="PTHR21198">
    <property type="entry name" value="GLUTAMATE RACEMASE"/>
    <property type="match status" value="1"/>
</dbReference>
<dbReference type="Gene3D" id="3.40.50.1860">
    <property type="match status" value="2"/>
</dbReference>
<evidence type="ECO:0000313" key="4">
    <source>
        <dbReference type="Proteomes" id="UP001596043"/>
    </source>
</evidence>
<dbReference type="InterPro" id="IPR004380">
    <property type="entry name" value="Asp_race"/>
</dbReference>
<name>A0ABV9HU01_9FLAO</name>
<dbReference type="NCBIfam" id="TIGR00035">
    <property type="entry name" value="asp_race"/>
    <property type="match status" value="1"/>
</dbReference>
<comment type="caution">
    <text evidence="3">The sequence shown here is derived from an EMBL/GenBank/DDBJ whole genome shotgun (WGS) entry which is preliminary data.</text>
</comment>
<dbReference type="InterPro" id="IPR033134">
    <property type="entry name" value="Asp/Glu_racemase_AS_2"/>
</dbReference>
<keyword evidence="4" id="KW-1185">Reference proteome</keyword>
<dbReference type="InterPro" id="IPR015942">
    <property type="entry name" value="Asp/Glu/hydantoin_racemase"/>
</dbReference>
<dbReference type="Pfam" id="PF01177">
    <property type="entry name" value="Asp_Glu_race"/>
    <property type="match status" value="1"/>
</dbReference>
<gene>
    <name evidence="3" type="ORF">ACFO3O_02445</name>
</gene>
<dbReference type="SUPFAM" id="SSF53681">
    <property type="entry name" value="Aspartate/glutamate racemase"/>
    <property type="match status" value="2"/>
</dbReference>
<dbReference type="RefSeq" id="WP_379976950.1">
    <property type="nucleotide sequence ID" value="NZ_JBHSFV010000001.1"/>
</dbReference>
<dbReference type="Proteomes" id="UP001596043">
    <property type="component" value="Unassembled WGS sequence"/>
</dbReference>
<dbReference type="PROSITE" id="PS00924">
    <property type="entry name" value="ASP_GLU_RACEMASE_2"/>
    <property type="match status" value="1"/>
</dbReference>
<organism evidence="3 4">
    <name type="scientific">Dokdonia ponticola</name>
    <dbReference type="NCBI Taxonomy" id="2041041"/>
    <lineage>
        <taxon>Bacteria</taxon>
        <taxon>Pseudomonadati</taxon>
        <taxon>Bacteroidota</taxon>
        <taxon>Flavobacteriia</taxon>
        <taxon>Flavobacteriales</taxon>
        <taxon>Flavobacteriaceae</taxon>
        <taxon>Dokdonia</taxon>
    </lineage>
</organism>